<comment type="function">
    <text evidence="1 7">RNaseP catalyzes the removal of the 5'-leader sequence from pre-tRNA to produce the mature 5'-terminus. It can also cleave other RNA substrates such as 4.5S RNA. The protein component plays an auxiliary but essential role in vivo by binding to the 5'-leader sequence and broadening the substrate specificity of the ribozyme.</text>
</comment>
<proteinExistence type="inferred from homology"/>
<dbReference type="EC" id="3.1.26.5" evidence="7 8"/>
<evidence type="ECO:0000256" key="3">
    <source>
        <dbReference type="ARBA" id="ARBA00022722"/>
    </source>
</evidence>
<comment type="similarity">
    <text evidence="7">Belongs to the RnpA family.</text>
</comment>
<evidence type="ECO:0000256" key="5">
    <source>
        <dbReference type="ARBA" id="ARBA00022801"/>
    </source>
</evidence>
<dbReference type="HAMAP" id="MF_00227">
    <property type="entry name" value="RNase_P"/>
    <property type="match status" value="1"/>
</dbReference>
<keyword evidence="3 7" id="KW-0540">Nuclease</keyword>
<comment type="caution">
    <text evidence="9">The sequence shown here is derived from an EMBL/GenBank/DDBJ whole genome shotgun (WGS) entry which is preliminary data.</text>
</comment>
<keyword evidence="2 7" id="KW-0819">tRNA processing</keyword>
<name>A0ABV4BEX9_9GAMM</name>
<comment type="subunit">
    <text evidence="7">Consists of a catalytic RNA component (M1 or rnpB) and a protein subunit.</text>
</comment>
<dbReference type="Proteomes" id="UP001564408">
    <property type="component" value="Unassembled WGS sequence"/>
</dbReference>
<gene>
    <name evidence="7 9" type="primary">rnpA</name>
    <name evidence="9" type="ORF">ABC977_09990</name>
</gene>
<sequence length="115" mass="13389">MPRSTRLDRPAAFRRILAQPITFHDAFFTVMACPNTRCQPRIGLAVSRKCARRAVDRNRIKRIVRESFRRHRQSIPPIDILVIGRPRAVQASNARLRAALRFHWESLREVQCDSS</sequence>
<dbReference type="PROSITE" id="PS00648">
    <property type="entry name" value="RIBONUCLEASE_P"/>
    <property type="match status" value="1"/>
</dbReference>
<accession>A0ABV4BEX9</accession>
<evidence type="ECO:0000256" key="2">
    <source>
        <dbReference type="ARBA" id="ARBA00022694"/>
    </source>
</evidence>
<keyword evidence="6 7" id="KW-0694">RNA-binding</keyword>
<evidence type="ECO:0000313" key="10">
    <source>
        <dbReference type="Proteomes" id="UP001564408"/>
    </source>
</evidence>
<keyword evidence="4 7" id="KW-0255">Endonuclease</keyword>
<dbReference type="SUPFAM" id="SSF54211">
    <property type="entry name" value="Ribosomal protein S5 domain 2-like"/>
    <property type="match status" value="1"/>
</dbReference>
<dbReference type="GO" id="GO:0004526">
    <property type="term" value="F:ribonuclease P activity"/>
    <property type="evidence" value="ECO:0007669"/>
    <property type="project" value="UniProtKB-EC"/>
</dbReference>
<reference evidence="9 10" key="1">
    <citation type="submission" date="2024-05" db="EMBL/GenBank/DDBJ databases">
        <title>Genome Sequence and Characterization of the New Strain Purple Sulfur Bacterium of Genus Thioalkalicoccus.</title>
        <authorList>
            <person name="Bryantseva I.A."/>
            <person name="Kyndt J.A."/>
            <person name="Imhoff J.F."/>
        </authorList>
    </citation>
    <scope>NUCLEOTIDE SEQUENCE [LARGE SCALE GENOMIC DNA]</scope>
    <source>
        <strain evidence="9 10">Um2</strain>
    </source>
</reference>
<evidence type="ECO:0000256" key="1">
    <source>
        <dbReference type="ARBA" id="ARBA00002663"/>
    </source>
</evidence>
<keyword evidence="10" id="KW-1185">Reference proteome</keyword>
<dbReference type="InterPro" id="IPR020539">
    <property type="entry name" value="RNase_P_CS"/>
</dbReference>
<dbReference type="Pfam" id="PF00825">
    <property type="entry name" value="Ribonuclease_P"/>
    <property type="match status" value="1"/>
</dbReference>
<evidence type="ECO:0000256" key="4">
    <source>
        <dbReference type="ARBA" id="ARBA00022759"/>
    </source>
</evidence>
<dbReference type="RefSeq" id="WP_369667172.1">
    <property type="nucleotide sequence ID" value="NZ_JBDKXB010000011.1"/>
</dbReference>
<protein>
    <recommendedName>
        <fullName evidence="7 8">Ribonuclease P protein component</fullName>
        <shortName evidence="7">RNase P protein</shortName>
        <shortName evidence="7">RNaseP protein</shortName>
        <ecNumber evidence="7 8">3.1.26.5</ecNumber>
    </recommendedName>
    <alternativeName>
        <fullName evidence="7">Protein C5</fullName>
    </alternativeName>
</protein>
<evidence type="ECO:0000256" key="8">
    <source>
        <dbReference type="NCBIfam" id="TIGR00188"/>
    </source>
</evidence>
<dbReference type="InterPro" id="IPR000100">
    <property type="entry name" value="RNase_P"/>
</dbReference>
<dbReference type="PANTHER" id="PTHR33992">
    <property type="entry name" value="RIBONUCLEASE P PROTEIN COMPONENT"/>
    <property type="match status" value="1"/>
</dbReference>
<dbReference type="NCBIfam" id="TIGR00188">
    <property type="entry name" value="rnpA"/>
    <property type="match status" value="1"/>
</dbReference>
<keyword evidence="5 7" id="KW-0378">Hydrolase</keyword>
<organism evidence="9 10">
    <name type="scientific">Thioalkalicoccus limnaeus</name>
    <dbReference type="NCBI Taxonomy" id="120681"/>
    <lineage>
        <taxon>Bacteria</taxon>
        <taxon>Pseudomonadati</taxon>
        <taxon>Pseudomonadota</taxon>
        <taxon>Gammaproteobacteria</taxon>
        <taxon>Chromatiales</taxon>
        <taxon>Chromatiaceae</taxon>
        <taxon>Thioalkalicoccus</taxon>
    </lineage>
</organism>
<dbReference type="Gene3D" id="3.30.230.10">
    <property type="match status" value="1"/>
</dbReference>
<dbReference type="InterPro" id="IPR014721">
    <property type="entry name" value="Ribsml_uS5_D2-typ_fold_subgr"/>
</dbReference>
<dbReference type="EMBL" id="JBDKXB010000011">
    <property type="protein sequence ID" value="MEY6432735.1"/>
    <property type="molecule type" value="Genomic_DNA"/>
</dbReference>
<evidence type="ECO:0000256" key="6">
    <source>
        <dbReference type="ARBA" id="ARBA00022884"/>
    </source>
</evidence>
<dbReference type="PANTHER" id="PTHR33992:SF1">
    <property type="entry name" value="RIBONUCLEASE P PROTEIN COMPONENT"/>
    <property type="match status" value="1"/>
</dbReference>
<evidence type="ECO:0000256" key="7">
    <source>
        <dbReference type="HAMAP-Rule" id="MF_00227"/>
    </source>
</evidence>
<comment type="catalytic activity">
    <reaction evidence="7">
        <text>Endonucleolytic cleavage of RNA, removing 5'-extranucleotides from tRNA precursor.</text>
        <dbReference type="EC" id="3.1.26.5"/>
    </reaction>
</comment>
<evidence type="ECO:0000313" key="9">
    <source>
        <dbReference type="EMBL" id="MEY6432735.1"/>
    </source>
</evidence>
<dbReference type="InterPro" id="IPR020568">
    <property type="entry name" value="Ribosomal_Su5_D2-typ_SF"/>
</dbReference>